<dbReference type="AlphaFoldDB" id="S4P0K6"/>
<evidence type="ECO:0000256" key="1">
    <source>
        <dbReference type="SAM" id="Phobius"/>
    </source>
</evidence>
<feature type="non-terminal residue" evidence="2">
    <location>
        <position position="68"/>
    </location>
</feature>
<organism evidence="2">
    <name type="scientific">Pararge aegeria</name>
    <name type="common">speckled wood butterfly</name>
    <dbReference type="NCBI Taxonomy" id="116150"/>
    <lineage>
        <taxon>Eukaryota</taxon>
        <taxon>Metazoa</taxon>
        <taxon>Ecdysozoa</taxon>
        <taxon>Arthropoda</taxon>
        <taxon>Hexapoda</taxon>
        <taxon>Insecta</taxon>
        <taxon>Pterygota</taxon>
        <taxon>Neoptera</taxon>
        <taxon>Endopterygota</taxon>
        <taxon>Lepidoptera</taxon>
        <taxon>Glossata</taxon>
        <taxon>Ditrysia</taxon>
        <taxon>Papilionoidea</taxon>
        <taxon>Nymphalidae</taxon>
        <taxon>Satyrinae</taxon>
        <taxon>Satyrini</taxon>
        <taxon>Parargina</taxon>
        <taxon>Pararge</taxon>
    </lineage>
</organism>
<reference evidence="2" key="1">
    <citation type="journal article" date="2013" name="BMC Genomics">
        <title>Unscrambling butterfly oogenesis.</title>
        <authorList>
            <person name="Carter J.M."/>
            <person name="Baker S.C."/>
            <person name="Pink R."/>
            <person name="Carter D.R."/>
            <person name="Collins A."/>
            <person name="Tomlin J."/>
            <person name="Gibbs M."/>
            <person name="Breuker C.J."/>
        </authorList>
    </citation>
    <scope>NUCLEOTIDE SEQUENCE</scope>
    <source>
        <tissue evidence="2">Ovary</tissue>
    </source>
</reference>
<evidence type="ECO:0000313" key="2">
    <source>
        <dbReference type="EMBL" id="JAA81688.1"/>
    </source>
</evidence>
<dbReference type="EMBL" id="GAIX01010872">
    <property type="protein sequence ID" value="JAA81688.1"/>
    <property type="molecule type" value="Transcribed_RNA"/>
</dbReference>
<feature type="transmembrane region" description="Helical" evidence="1">
    <location>
        <begin position="49"/>
        <end position="67"/>
    </location>
</feature>
<accession>S4P0K6</accession>
<reference evidence="2" key="2">
    <citation type="submission" date="2013-05" db="EMBL/GenBank/DDBJ databases">
        <authorList>
            <person name="Carter J.-M."/>
            <person name="Baker S.C."/>
            <person name="Pink R."/>
            <person name="Carter D.R.F."/>
            <person name="Collins A."/>
            <person name="Tomlin J."/>
            <person name="Gibbs M."/>
            <person name="Breuker C.J."/>
        </authorList>
    </citation>
    <scope>NUCLEOTIDE SEQUENCE</scope>
    <source>
        <tissue evidence="2">Ovary</tissue>
    </source>
</reference>
<keyword evidence="1" id="KW-0812">Transmembrane</keyword>
<sequence>RLSSFMDNTLNSKQNQLVHEVLLLWRIAELQNSLSTKVLQIKTFKVRSIVGMCLSLLTTNILYFGYIL</sequence>
<protein>
    <submittedName>
        <fullName evidence="2">Baculoviral IAP repeat-containing protein 6</fullName>
    </submittedName>
</protein>
<name>S4P0K6_9NEOP</name>
<keyword evidence="1" id="KW-0472">Membrane</keyword>
<feature type="non-terminal residue" evidence="2">
    <location>
        <position position="1"/>
    </location>
</feature>
<keyword evidence="1" id="KW-1133">Transmembrane helix</keyword>
<proteinExistence type="predicted"/>